<dbReference type="EMBL" id="CP031093">
    <property type="protein sequence ID" value="QCF27196.1"/>
    <property type="molecule type" value="Genomic_DNA"/>
</dbReference>
<dbReference type="OrthoDB" id="7062863at2"/>
<dbReference type="KEGG" id="hmi:soil367_15365"/>
<reference evidence="2 3" key="1">
    <citation type="submission" date="2018-07" db="EMBL/GenBank/DDBJ databases">
        <title>Marsedoiliclastica nanhaica gen. nov. sp. nov., a novel marine hydrocarbonoclastic bacterium isolated from an in-situ enriched hydrocarbon-degrading consortium in deep-sea sediment.</title>
        <authorList>
            <person name="Dong C."/>
            <person name="Ma T."/>
            <person name="Liu R."/>
            <person name="Shao Z."/>
        </authorList>
    </citation>
    <scope>NUCLEOTIDE SEQUENCE [LARGE SCALE GENOMIC DNA]</scope>
    <source>
        <strain evidence="3">soil36-7</strain>
    </source>
</reference>
<dbReference type="InterPro" id="IPR021362">
    <property type="entry name" value="DUF2834"/>
</dbReference>
<feature type="transmembrane region" description="Helical" evidence="1">
    <location>
        <begin position="48"/>
        <end position="68"/>
    </location>
</feature>
<proteinExistence type="predicted"/>
<dbReference type="RefSeq" id="WP_136549906.1">
    <property type="nucleotide sequence ID" value="NZ_CP031093.1"/>
</dbReference>
<accession>A0A4P7XJB5</accession>
<keyword evidence="1" id="KW-0812">Transmembrane</keyword>
<sequence length="110" mass="11787">MNSRLFTALLVVLGAGFAAVFVILVLPPLLQNADVLGAFAGGFVNPFAAGYSLDVIFCWLILAVWVIYEAKLKGIRHGWVTLVLGVVPGVATGFAAYLLLRTRHEQRSGS</sequence>
<dbReference type="Pfam" id="PF11196">
    <property type="entry name" value="DUF2834"/>
    <property type="match status" value="1"/>
</dbReference>
<keyword evidence="1" id="KW-0472">Membrane</keyword>
<dbReference type="AlphaFoldDB" id="A0A4P7XJB5"/>
<feature type="transmembrane region" description="Helical" evidence="1">
    <location>
        <begin position="80"/>
        <end position="100"/>
    </location>
</feature>
<organism evidence="2 3">
    <name type="scientific">Hydrocarboniclastica marina</name>
    <dbReference type="NCBI Taxonomy" id="2259620"/>
    <lineage>
        <taxon>Bacteria</taxon>
        <taxon>Pseudomonadati</taxon>
        <taxon>Pseudomonadota</taxon>
        <taxon>Gammaproteobacteria</taxon>
        <taxon>Alteromonadales</taxon>
        <taxon>Alteromonadaceae</taxon>
        <taxon>Hydrocarboniclastica</taxon>
    </lineage>
</organism>
<name>A0A4P7XJB5_9ALTE</name>
<dbReference type="Proteomes" id="UP000298049">
    <property type="component" value="Chromosome"/>
</dbReference>
<keyword evidence="1" id="KW-1133">Transmembrane helix</keyword>
<protein>
    <submittedName>
        <fullName evidence="2">DUF2834 domain-containing protein</fullName>
    </submittedName>
</protein>
<keyword evidence="3" id="KW-1185">Reference proteome</keyword>
<evidence type="ECO:0000313" key="2">
    <source>
        <dbReference type="EMBL" id="QCF27196.1"/>
    </source>
</evidence>
<gene>
    <name evidence="2" type="ORF">soil367_15365</name>
</gene>
<evidence type="ECO:0000313" key="3">
    <source>
        <dbReference type="Proteomes" id="UP000298049"/>
    </source>
</evidence>
<evidence type="ECO:0000256" key="1">
    <source>
        <dbReference type="SAM" id="Phobius"/>
    </source>
</evidence>